<evidence type="ECO:0000259" key="1">
    <source>
        <dbReference type="SMART" id="SM00053"/>
    </source>
</evidence>
<evidence type="ECO:0000259" key="2">
    <source>
        <dbReference type="SMART" id="SM00504"/>
    </source>
</evidence>
<evidence type="ECO:0000313" key="3">
    <source>
        <dbReference type="EMBL" id="CAI4018669.1"/>
    </source>
</evidence>
<dbReference type="Gene3D" id="3.40.50.300">
    <property type="entry name" value="P-loop containing nucleotide triphosphate hydrolases"/>
    <property type="match status" value="1"/>
</dbReference>
<dbReference type="SMART" id="SM00053">
    <property type="entry name" value="DYNc"/>
    <property type="match status" value="1"/>
</dbReference>
<dbReference type="InterPro" id="IPR027417">
    <property type="entry name" value="P-loop_NTPase"/>
</dbReference>
<dbReference type="GO" id="GO:0008017">
    <property type="term" value="F:microtubule binding"/>
    <property type="evidence" value="ECO:0007669"/>
    <property type="project" value="TreeGrafter"/>
</dbReference>
<dbReference type="Proteomes" id="UP001152797">
    <property type="component" value="Unassembled WGS sequence"/>
</dbReference>
<dbReference type="PANTHER" id="PTHR11566:SF21">
    <property type="entry name" value="DYNAMIN RELATED PROTEIN 1, ISOFORM A"/>
    <property type="match status" value="1"/>
</dbReference>
<dbReference type="OrthoDB" id="448653at2759"/>
<dbReference type="InterPro" id="IPR022812">
    <property type="entry name" value="Dynamin"/>
</dbReference>
<dbReference type="GO" id="GO:0016567">
    <property type="term" value="P:protein ubiquitination"/>
    <property type="evidence" value="ECO:0007669"/>
    <property type="project" value="InterPro"/>
</dbReference>
<reference evidence="3" key="1">
    <citation type="submission" date="2022-10" db="EMBL/GenBank/DDBJ databases">
        <authorList>
            <person name="Chen Y."/>
            <person name="Dougan E. K."/>
            <person name="Chan C."/>
            <person name="Rhodes N."/>
            <person name="Thang M."/>
        </authorList>
    </citation>
    <scope>NUCLEOTIDE SEQUENCE</scope>
</reference>
<comment type="caution">
    <text evidence="3">The sequence shown here is derived from an EMBL/GenBank/DDBJ whole genome shotgun (WGS) entry which is preliminary data.</text>
</comment>
<dbReference type="InterPro" id="IPR003613">
    <property type="entry name" value="Ubox_domain"/>
</dbReference>
<keyword evidence="5" id="KW-1185">Reference proteome</keyword>
<dbReference type="GO" id="GO:0005737">
    <property type="term" value="C:cytoplasm"/>
    <property type="evidence" value="ECO:0007669"/>
    <property type="project" value="TreeGrafter"/>
</dbReference>
<dbReference type="SUPFAM" id="SSF57850">
    <property type="entry name" value="RING/U-box"/>
    <property type="match status" value="1"/>
</dbReference>
<dbReference type="InterPro" id="IPR001401">
    <property type="entry name" value="Dynamin_GTPase"/>
</dbReference>
<dbReference type="SUPFAM" id="SSF52540">
    <property type="entry name" value="P-loop containing nucleoside triphosphate hydrolases"/>
    <property type="match status" value="1"/>
</dbReference>
<organism evidence="3">
    <name type="scientific">Cladocopium goreaui</name>
    <dbReference type="NCBI Taxonomy" id="2562237"/>
    <lineage>
        <taxon>Eukaryota</taxon>
        <taxon>Sar</taxon>
        <taxon>Alveolata</taxon>
        <taxon>Dinophyceae</taxon>
        <taxon>Suessiales</taxon>
        <taxon>Symbiodiniaceae</taxon>
        <taxon>Cladocopium</taxon>
    </lineage>
</organism>
<dbReference type="EMBL" id="CAMXCT030006707">
    <property type="protein sequence ID" value="CAL4805981.1"/>
    <property type="molecule type" value="Genomic_DNA"/>
</dbReference>
<accession>A0A9P1M3W9</accession>
<protein>
    <submittedName>
        <fullName evidence="4">Dynamin GTPase domain-containing protein</fullName>
    </submittedName>
</protein>
<dbReference type="GO" id="GO:0016020">
    <property type="term" value="C:membrane"/>
    <property type="evidence" value="ECO:0007669"/>
    <property type="project" value="TreeGrafter"/>
</dbReference>
<dbReference type="Pfam" id="PF00350">
    <property type="entry name" value="Dynamin_N"/>
    <property type="match status" value="1"/>
</dbReference>
<sequence>MAPVCSKIYDDVLDDIFRTVAKKFPEVTDWLCPITGLLMYDTVCAADKFNYECAAITEWFGQGHNWSPQTKERMKDQSLVPNQGLRDTIKAFRDFVFGTAETLTLTWEPHGMRSEVRHVTLSRDDVSRRDAMQMCQALSKFFKELDPIEDLLRRMLRGLKPPKIVVVGDESTGKSTILEMLAMLPFFPRKRRCCTRLAIHLRLRRTPGISRATLTVLSAEGEEEMSREIPQENGWLIVQEEMERLQEELFGSGKEERIIAERSIVVKVERPDVPCLDLVDLPGLTQFPEEKAEQVRKIYDRQLKDDRDSGEQCMYLAVVPASGEVRPSNNPVMKFISEEGLQDRTFGIFSKCDQNSDADVLRALALNESTEDDEPAESLGGVKLCNGWVATMQKLPPGEHFKYHNYERMYIQQKQEAEWFQTPDTPERKQHWPRLVEKNSAGIADLVPRVQNMYLRNLQVVWKEHAMLQILEKEADTELRLRLLGVEEDEEEKKKLAKQEVQRRLGSNSEVTKKMYNSFVAKVLNTDVVKQVRENLAEFAVGKCCPGHTFPKLLQQTKENLFELMELVLLQMDACMVTPVKDILVAKSELCKDGLCDFNIQTASLRLYSTGTCSSQWEVQEKLKAEPIIQLCHYKDYGDRIMKKHTDMLNERKRRLRESLETLINRLVDVDSSPYLEVASAFLDQKANELDYTDSRVIISCKCKQFVDAFLRCCLQHVPHPDQLQDLYEDISVGCETQKAREAFNRPNLRSASSNRGHRL</sequence>
<dbReference type="Pfam" id="PF04564">
    <property type="entry name" value="U-box"/>
    <property type="match status" value="1"/>
</dbReference>
<name>A0A9P1M3W9_9DINO</name>
<dbReference type="InterPro" id="IPR045063">
    <property type="entry name" value="Dynamin_N"/>
</dbReference>
<dbReference type="GO" id="GO:0003924">
    <property type="term" value="F:GTPase activity"/>
    <property type="evidence" value="ECO:0007669"/>
    <property type="project" value="InterPro"/>
</dbReference>
<dbReference type="InterPro" id="IPR013083">
    <property type="entry name" value="Znf_RING/FYVE/PHD"/>
</dbReference>
<dbReference type="EMBL" id="CAMXCT020006707">
    <property type="protein sequence ID" value="CAL1172044.1"/>
    <property type="molecule type" value="Genomic_DNA"/>
</dbReference>
<dbReference type="PANTHER" id="PTHR11566">
    <property type="entry name" value="DYNAMIN"/>
    <property type="match status" value="1"/>
</dbReference>
<evidence type="ECO:0000313" key="5">
    <source>
        <dbReference type="Proteomes" id="UP001152797"/>
    </source>
</evidence>
<dbReference type="PRINTS" id="PR00195">
    <property type="entry name" value="DYNAMIN"/>
</dbReference>
<dbReference type="AlphaFoldDB" id="A0A9P1M3W9"/>
<dbReference type="EMBL" id="CAMXCT010006707">
    <property type="protein sequence ID" value="CAI4018669.1"/>
    <property type="molecule type" value="Genomic_DNA"/>
</dbReference>
<dbReference type="Gene3D" id="3.30.40.10">
    <property type="entry name" value="Zinc/RING finger domain, C3HC4 (zinc finger)"/>
    <property type="match status" value="1"/>
</dbReference>
<gene>
    <name evidence="3" type="ORF">C1SCF055_LOCUS43219</name>
</gene>
<reference evidence="4 5" key="2">
    <citation type="submission" date="2024-05" db="EMBL/GenBank/DDBJ databases">
        <authorList>
            <person name="Chen Y."/>
            <person name="Shah S."/>
            <person name="Dougan E. K."/>
            <person name="Thang M."/>
            <person name="Chan C."/>
        </authorList>
    </citation>
    <scope>NUCLEOTIDE SEQUENCE [LARGE SCALE GENOMIC DNA]</scope>
</reference>
<dbReference type="GO" id="GO:0005525">
    <property type="term" value="F:GTP binding"/>
    <property type="evidence" value="ECO:0007669"/>
    <property type="project" value="InterPro"/>
</dbReference>
<proteinExistence type="predicted"/>
<dbReference type="CDD" id="cd16655">
    <property type="entry name" value="RING-Ubox_WDSUB1-like"/>
    <property type="match status" value="1"/>
</dbReference>
<evidence type="ECO:0000313" key="4">
    <source>
        <dbReference type="EMBL" id="CAL4805981.1"/>
    </source>
</evidence>
<dbReference type="SMART" id="SM00504">
    <property type="entry name" value="Ubox"/>
    <property type="match status" value="1"/>
</dbReference>
<feature type="domain" description="Dynamin GTPase" evidence="1">
    <location>
        <begin position="142"/>
        <end position="376"/>
    </location>
</feature>
<feature type="domain" description="U-box" evidence="2">
    <location>
        <begin position="29"/>
        <end position="92"/>
    </location>
</feature>
<dbReference type="GO" id="GO:0004842">
    <property type="term" value="F:ubiquitin-protein transferase activity"/>
    <property type="evidence" value="ECO:0007669"/>
    <property type="project" value="InterPro"/>
</dbReference>
<dbReference type="GO" id="GO:0005874">
    <property type="term" value="C:microtubule"/>
    <property type="evidence" value="ECO:0007669"/>
    <property type="project" value="TreeGrafter"/>
</dbReference>